<dbReference type="InterPro" id="IPR023578">
    <property type="entry name" value="Ras_GEF_dom_sf"/>
</dbReference>
<sequence>MLNSKWTKSKVLENVVVHFEDSPTPTLDRYTYIANLRAYWFAWQLLQETKLKSRIKLLEQLIKVAMNLNKIKNYQSLMIIFLTLNLRSISRLLLTWKGIKPKALSMWKKISSLMKPKDNFKNYRETIKVVEPPFIPCQEIILKDLLYHDTATPNFVEEGIWNFKKLNVIGKILDDVRHCQEAPFNYKVYTELIEFLSSDNKISVEELDNLSAQIEPSNLSSNNASPHPGALVSSKKPRSPESSTDFDRPETTTESETDSSFSYSGSLTRGTGSLGSFSSDMAIKRYTDPDIKHKKVKKPSDPKFQVLRNKKIFNPPSVENSNEEFPELSSTDSPMSDGGDTEREKNLHT</sequence>
<dbReference type="GO" id="GO:0005886">
    <property type="term" value="C:plasma membrane"/>
    <property type="evidence" value="ECO:0007669"/>
    <property type="project" value="TreeGrafter"/>
</dbReference>
<feature type="compositionally biased region" description="Polar residues" evidence="3">
    <location>
        <begin position="216"/>
        <end position="225"/>
    </location>
</feature>
<organism evidence="5">
    <name type="scientific">Arcella intermedia</name>
    <dbReference type="NCBI Taxonomy" id="1963864"/>
    <lineage>
        <taxon>Eukaryota</taxon>
        <taxon>Amoebozoa</taxon>
        <taxon>Tubulinea</taxon>
        <taxon>Elardia</taxon>
        <taxon>Arcellinida</taxon>
        <taxon>Sphaerothecina</taxon>
        <taxon>Arcellidae</taxon>
        <taxon>Arcella</taxon>
    </lineage>
</organism>
<dbReference type="GO" id="GO:0005085">
    <property type="term" value="F:guanyl-nucleotide exchange factor activity"/>
    <property type="evidence" value="ECO:0007669"/>
    <property type="project" value="UniProtKB-KW"/>
</dbReference>
<reference evidence="5" key="1">
    <citation type="journal article" date="2020" name="J. Eukaryot. Microbiol.">
        <title>De novo Sequencing, Assembly and Annotation of the Transcriptome for the Free-Living Testate Amoeba Arcella intermedia.</title>
        <authorList>
            <person name="Ribeiro G.M."/>
            <person name="Porfirio-Sousa A.L."/>
            <person name="Maurer-Alcala X.X."/>
            <person name="Katz L.A."/>
            <person name="Lahr D.J.G."/>
        </authorList>
    </citation>
    <scope>NUCLEOTIDE SEQUENCE</scope>
</reference>
<accession>A0A6B2L7F6</accession>
<keyword evidence="1 2" id="KW-0344">Guanine-nucleotide releasing factor</keyword>
<dbReference type="SUPFAM" id="SSF48366">
    <property type="entry name" value="Ras GEF"/>
    <property type="match status" value="1"/>
</dbReference>
<dbReference type="InterPro" id="IPR008937">
    <property type="entry name" value="Ras-like_GEF"/>
</dbReference>
<feature type="domain" description="Ras-GEF" evidence="4">
    <location>
        <begin position="1"/>
        <end position="217"/>
    </location>
</feature>
<evidence type="ECO:0000256" key="3">
    <source>
        <dbReference type="SAM" id="MobiDB-lite"/>
    </source>
</evidence>
<evidence type="ECO:0000259" key="4">
    <source>
        <dbReference type="PROSITE" id="PS50009"/>
    </source>
</evidence>
<dbReference type="InterPro" id="IPR001895">
    <property type="entry name" value="RASGEF_cat_dom"/>
</dbReference>
<dbReference type="Gene3D" id="1.10.840.10">
    <property type="entry name" value="Ras guanine-nucleotide exchange factors catalytic domain"/>
    <property type="match status" value="1"/>
</dbReference>
<dbReference type="PROSITE" id="PS50009">
    <property type="entry name" value="RASGEF_CAT"/>
    <property type="match status" value="1"/>
</dbReference>
<name>A0A6B2L7F6_9EUKA</name>
<evidence type="ECO:0000256" key="2">
    <source>
        <dbReference type="PROSITE-ProRule" id="PRU00168"/>
    </source>
</evidence>
<dbReference type="EMBL" id="GIBP01003906">
    <property type="protein sequence ID" value="NDV32875.1"/>
    <property type="molecule type" value="Transcribed_RNA"/>
</dbReference>
<feature type="region of interest" description="Disordered" evidence="3">
    <location>
        <begin position="286"/>
        <end position="349"/>
    </location>
</feature>
<dbReference type="AlphaFoldDB" id="A0A6B2L7F6"/>
<feature type="compositionally biased region" description="Basic and acidic residues" evidence="3">
    <location>
        <begin position="340"/>
        <end position="349"/>
    </location>
</feature>
<dbReference type="PANTHER" id="PTHR23113:SF99">
    <property type="entry name" value="RASGEF DOMAIN-CONTAINING PROTEIN"/>
    <property type="match status" value="1"/>
</dbReference>
<dbReference type="Pfam" id="PF00617">
    <property type="entry name" value="RasGEF"/>
    <property type="match status" value="1"/>
</dbReference>
<dbReference type="InterPro" id="IPR036964">
    <property type="entry name" value="RASGEF_cat_dom_sf"/>
</dbReference>
<evidence type="ECO:0000313" key="5">
    <source>
        <dbReference type="EMBL" id="NDV32875.1"/>
    </source>
</evidence>
<evidence type="ECO:0000256" key="1">
    <source>
        <dbReference type="ARBA" id="ARBA00022658"/>
    </source>
</evidence>
<feature type="region of interest" description="Disordered" evidence="3">
    <location>
        <begin position="216"/>
        <end position="266"/>
    </location>
</feature>
<dbReference type="SMART" id="SM00147">
    <property type="entry name" value="RasGEF"/>
    <property type="match status" value="1"/>
</dbReference>
<protein>
    <recommendedName>
        <fullName evidence="4">Ras-GEF domain-containing protein</fullName>
    </recommendedName>
</protein>
<feature type="compositionally biased region" description="Low complexity" evidence="3">
    <location>
        <begin position="252"/>
        <end position="266"/>
    </location>
</feature>
<proteinExistence type="predicted"/>
<dbReference type="GO" id="GO:0007265">
    <property type="term" value="P:Ras protein signal transduction"/>
    <property type="evidence" value="ECO:0007669"/>
    <property type="project" value="TreeGrafter"/>
</dbReference>
<dbReference type="PANTHER" id="PTHR23113">
    <property type="entry name" value="GUANINE NUCLEOTIDE EXCHANGE FACTOR"/>
    <property type="match status" value="1"/>
</dbReference>